<organism evidence="4 5">
    <name type="scientific">Chilo suppressalis</name>
    <name type="common">Asiatic rice borer moth</name>
    <dbReference type="NCBI Taxonomy" id="168631"/>
    <lineage>
        <taxon>Eukaryota</taxon>
        <taxon>Metazoa</taxon>
        <taxon>Ecdysozoa</taxon>
        <taxon>Arthropoda</taxon>
        <taxon>Hexapoda</taxon>
        <taxon>Insecta</taxon>
        <taxon>Pterygota</taxon>
        <taxon>Neoptera</taxon>
        <taxon>Endopterygota</taxon>
        <taxon>Lepidoptera</taxon>
        <taxon>Glossata</taxon>
        <taxon>Ditrysia</taxon>
        <taxon>Pyraloidea</taxon>
        <taxon>Crambidae</taxon>
        <taxon>Crambinae</taxon>
        <taxon>Chilo</taxon>
    </lineage>
</organism>
<name>A0ABN8LD64_CHISP</name>
<keyword evidence="1 3" id="KW-0732">Signal</keyword>
<keyword evidence="5" id="KW-1185">Reference proteome</keyword>
<evidence type="ECO:0000313" key="5">
    <source>
        <dbReference type="Proteomes" id="UP001153292"/>
    </source>
</evidence>
<dbReference type="Pfam" id="PF00379">
    <property type="entry name" value="Chitin_bind_4"/>
    <property type="match status" value="1"/>
</dbReference>
<dbReference type="InterPro" id="IPR000618">
    <property type="entry name" value="Insect_cuticle"/>
</dbReference>
<dbReference type="PRINTS" id="PR00947">
    <property type="entry name" value="CUTICLE"/>
</dbReference>
<evidence type="ECO:0000256" key="3">
    <source>
        <dbReference type="SAM" id="SignalP"/>
    </source>
</evidence>
<evidence type="ECO:0000313" key="4">
    <source>
        <dbReference type="EMBL" id="CAH2992163.1"/>
    </source>
</evidence>
<keyword evidence="2" id="KW-0193">Cuticle</keyword>
<dbReference type="PANTHER" id="PTHR10380">
    <property type="entry name" value="CUTICLE PROTEIN"/>
    <property type="match status" value="1"/>
</dbReference>
<evidence type="ECO:0000256" key="1">
    <source>
        <dbReference type="ARBA" id="ARBA00022729"/>
    </source>
</evidence>
<evidence type="ECO:0000256" key="2">
    <source>
        <dbReference type="PROSITE-ProRule" id="PRU00497"/>
    </source>
</evidence>
<accession>A0ABN8LD64</accession>
<dbReference type="InterPro" id="IPR050468">
    <property type="entry name" value="Cuticle_Struct_Prot"/>
</dbReference>
<reference evidence="4" key="1">
    <citation type="submission" date="2021-12" db="EMBL/GenBank/DDBJ databases">
        <authorList>
            <person name="King R."/>
        </authorList>
    </citation>
    <scope>NUCLEOTIDE SEQUENCE</scope>
</reference>
<feature type="chain" id="PRO_5045556934" evidence="3">
    <location>
        <begin position="19"/>
        <end position="129"/>
    </location>
</feature>
<sequence length="129" mass="14558">MNAMILLCFLVLLKCAYAQIGLLKIQEPEWRIINSFFETDKIVNGNYRFGFVSTDGIRREESGGFDDNQNYVVTGYYSYYDEHGTLHHVKYTADKNGYNVIPLPPKQSGPPMFTAAGFSSPRIVASFLG</sequence>
<dbReference type="PROSITE" id="PS51155">
    <property type="entry name" value="CHIT_BIND_RR_2"/>
    <property type="match status" value="1"/>
</dbReference>
<feature type="signal peptide" evidence="3">
    <location>
        <begin position="1"/>
        <end position="18"/>
    </location>
</feature>
<protein>
    <submittedName>
        <fullName evidence="4">Uncharacterized protein</fullName>
    </submittedName>
</protein>
<proteinExistence type="predicted"/>
<dbReference type="PANTHER" id="PTHR10380:SF192">
    <property type="entry name" value="GEO02312P1"/>
    <property type="match status" value="1"/>
</dbReference>
<dbReference type="Proteomes" id="UP001153292">
    <property type="component" value="Chromosome 9"/>
</dbReference>
<dbReference type="EMBL" id="OU963902">
    <property type="protein sequence ID" value="CAH2992163.1"/>
    <property type="molecule type" value="Genomic_DNA"/>
</dbReference>
<gene>
    <name evidence="4" type="ORF">CHILSU_LOCUS11138</name>
</gene>